<feature type="compositionally biased region" description="Polar residues" evidence="1">
    <location>
        <begin position="184"/>
        <end position="196"/>
    </location>
</feature>
<gene>
    <name evidence="2" type="ORF">B296_00055017</name>
</gene>
<name>A0A426Y1G3_ENSVE</name>
<feature type="region of interest" description="Disordered" evidence="1">
    <location>
        <begin position="165"/>
        <end position="208"/>
    </location>
</feature>
<reference evidence="2 3" key="1">
    <citation type="journal article" date="2014" name="Agronomy (Basel)">
        <title>A Draft Genome Sequence for Ensete ventricosum, the Drought-Tolerant Tree Against Hunger.</title>
        <authorList>
            <person name="Harrison J."/>
            <person name="Moore K.A."/>
            <person name="Paszkiewicz K."/>
            <person name="Jones T."/>
            <person name="Grant M."/>
            <person name="Ambacheew D."/>
            <person name="Muzemil S."/>
            <person name="Studholme D.J."/>
        </authorList>
    </citation>
    <scope>NUCLEOTIDE SEQUENCE [LARGE SCALE GENOMIC DNA]</scope>
</reference>
<dbReference type="EMBL" id="AMZH03015725">
    <property type="protein sequence ID" value="RRT45605.1"/>
    <property type="molecule type" value="Genomic_DNA"/>
</dbReference>
<evidence type="ECO:0000256" key="1">
    <source>
        <dbReference type="SAM" id="MobiDB-lite"/>
    </source>
</evidence>
<proteinExistence type="predicted"/>
<dbReference type="Proteomes" id="UP000287651">
    <property type="component" value="Unassembled WGS sequence"/>
</dbReference>
<evidence type="ECO:0000313" key="3">
    <source>
        <dbReference type="Proteomes" id="UP000287651"/>
    </source>
</evidence>
<comment type="caution">
    <text evidence="2">The sequence shown here is derived from an EMBL/GenBank/DDBJ whole genome shotgun (WGS) entry which is preliminary data.</text>
</comment>
<organism evidence="2 3">
    <name type="scientific">Ensete ventricosum</name>
    <name type="common">Abyssinian banana</name>
    <name type="synonym">Musa ensete</name>
    <dbReference type="NCBI Taxonomy" id="4639"/>
    <lineage>
        <taxon>Eukaryota</taxon>
        <taxon>Viridiplantae</taxon>
        <taxon>Streptophyta</taxon>
        <taxon>Embryophyta</taxon>
        <taxon>Tracheophyta</taxon>
        <taxon>Spermatophyta</taxon>
        <taxon>Magnoliopsida</taxon>
        <taxon>Liliopsida</taxon>
        <taxon>Zingiberales</taxon>
        <taxon>Musaceae</taxon>
        <taxon>Ensete</taxon>
    </lineage>
</organism>
<evidence type="ECO:0000313" key="2">
    <source>
        <dbReference type="EMBL" id="RRT45605.1"/>
    </source>
</evidence>
<sequence>MLPSRPPPIPLNLTRIEIFLQIQERGLLKTPNPMKTCSERCDKRRYYRFYREHGHDTEECRDLQSQIENLIWHGHLRRYVRDQLSLPDSQPPRDPSPRPKGPVEKQIGVIIGGPASGSNSSLARKAYACTEVGKRPVHEEDLDITFCHDSRQVWRRTKVENSDGVIHGDETSIGIQRQHRMTDPQPTQGGHFNLPQTHEVPDLGGGGR</sequence>
<protein>
    <submittedName>
        <fullName evidence="2">Uncharacterized protein</fullName>
    </submittedName>
</protein>
<feature type="non-terminal residue" evidence="2">
    <location>
        <position position="208"/>
    </location>
</feature>
<feature type="region of interest" description="Disordered" evidence="1">
    <location>
        <begin position="84"/>
        <end position="105"/>
    </location>
</feature>
<accession>A0A426Y1G3</accession>
<dbReference type="AlphaFoldDB" id="A0A426Y1G3"/>